<name>A0A170U5N0_TRIIF</name>
<protein>
    <submittedName>
        <fullName evidence="1">Uncharacterized protein</fullName>
    </submittedName>
</protein>
<dbReference type="AlphaFoldDB" id="A0A170U5N0"/>
<proteinExistence type="predicted"/>
<organism evidence="1">
    <name type="scientific">Triatoma infestans</name>
    <name type="common">Assassin bug</name>
    <dbReference type="NCBI Taxonomy" id="30076"/>
    <lineage>
        <taxon>Eukaryota</taxon>
        <taxon>Metazoa</taxon>
        <taxon>Ecdysozoa</taxon>
        <taxon>Arthropoda</taxon>
        <taxon>Hexapoda</taxon>
        <taxon>Insecta</taxon>
        <taxon>Pterygota</taxon>
        <taxon>Neoptera</taxon>
        <taxon>Paraneoptera</taxon>
        <taxon>Hemiptera</taxon>
        <taxon>Heteroptera</taxon>
        <taxon>Panheteroptera</taxon>
        <taxon>Cimicomorpha</taxon>
        <taxon>Reduviidae</taxon>
        <taxon>Triatominae</taxon>
        <taxon>Triatoma</taxon>
    </lineage>
</organism>
<accession>A0A170U5N0</accession>
<sequence length="20" mass="2482">MTLNHLSKCYPIKTKKYYHL</sequence>
<reference evidence="1" key="2">
    <citation type="journal article" date="2017" name="J. Med. Entomol.">
        <title>Transcriptome Analysis of the Triatoma infestans (Hemiptera: Reduviidae) Integument.</title>
        <authorList>
            <person name="Calderon-Fernandez G.M."/>
            <person name="Moriconi D.E."/>
            <person name="Dulbecco A.B."/>
            <person name="Juarez M.P."/>
        </authorList>
    </citation>
    <scope>NUCLEOTIDE SEQUENCE</scope>
    <source>
        <strain evidence="1">Int1</strain>
        <tissue evidence="1">Integument</tissue>
    </source>
</reference>
<dbReference type="EMBL" id="GEMB01007842">
    <property type="protein sequence ID" value="JAR95611.1"/>
    <property type="molecule type" value="Transcribed_RNA"/>
</dbReference>
<reference evidence="1" key="1">
    <citation type="submission" date="2016-04" db="EMBL/GenBank/DDBJ databases">
        <authorList>
            <person name="Calderon-Fernandez G.M.Sr."/>
        </authorList>
    </citation>
    <scope>NUCLEOTIDE SEQUENCE</scope>
    <source>
        <strain evidence="1">Int1</strain>
        <tissue evidence="1">Integument</tissue>
    </source>
</reference>
<evidence type="ECO:0000313" key="1">
    <source>
        <dbReference type="EMBL" id="JAR95611.1"/>
    </source>
</evidence>